<feature type="coiled-coil region" evidence="3">
    <location>
        <begin position="402"/>
        <end position="429"/>
    </location>
</feature>
<dbReference type="GO" id="GO:0005654">
    <property type="term" value="C:nucleoplasm"/>
    <property type="evidence" value="ECO:0007669"/>
    <property type="project" value="TreeGrafter"/>
</dbReference>
<organism evidence="6 7">
    <name type="scientific">Frankliniella fusca</name>
    <dbReference type="NCBI Taxonomy" id="407009"/>
    <lineage>
        <taxon>Eukaryota</taxon>
        <taxon>Metazoa</taxon>
        <taxon>Ecdysozoa</taxon>
        <taxon>Arthropoda</taxon>
        <taxon>Hexapoda</taxon>
        <taxon>Insecta</taxon>
        <taxon>Pterygota</taxon>
        <taxon>Neoptera</taxon>
        <taxon>Paraneoptera</taxon>
        <taxon>Thysanoptera</taxon>
        <taxon>Terebrantia</taxon>
        <taxon>Thripoidea</taxon>
        <taxon>Thripidae</taxon>
        <taxon>Frankliniella</taxon>
    </lineage>
</organism>
<dbReference type="Proteomes" id="UP001219518">
    <property type="component" value="Unassembled WGS sequence"/>
</dbReference>
<comment type="similarity">
    <text evidence="1">Belongs to the SHQ1 family.</text>
</comment>
<feature type="compositionally biased region" description="Basic and acidic residues" evidence="4">
    <location>
        <begin position="502"/>
        <end position="511"/>
    </location>
</feature>
<dbReference type="GO" id="GO:0051082">
    <property type="term" value="F:unfolded protein binding"/>
    <property type="evidence" value="ECO:0007669"/>
    <property type="project" value="TreeGrafter"/>
</dbReference>
<evidence type="ECO:0000256" key="4">
    <source>
        <dbReference type="SAM" id="MobiDB-lite"/>
    </source>
</evidence>
<evidence type="ECO:0000313" key="7">
    <source>
        <dbReference type="Proteomes" id="UP001219518"/>
    </source>
</evidence>
<gene>
    <name evidence="6" type="ORF">KUF71_007872</name>
</gene>
<dbReference type="Pfam" id="PF04925">
    <property type="entry name" value="SHQ1"/>
    <property type="match status" value="1"/>
</dbReference>
<dbReference type="PANTHER" id="PTHR12967:SF0">
    <property type="entry name" value="PROTEIN SHQ1 HOMOLOG"/>
    <property type="match status" value="1"/>
</dbReference>
<dbReference type="Gene3D" id="2.60.40.790">
    <property type="match status" value="1"/>
</dbReference>
<protein>
    <recommendedName>
        <fullName evidence="2">Protein SHQ1 homolog</fullName>
    </recommendedName>
</protein>
<dbReference type="PROSITE" id="PS51203">
    <property type="entry name" value="CS"/>
    <property type="match status" value="1"/>
</dbReference>
<evidence type="ECO:0000256" key="3">
    <source>
        <dbReference type="SAM" id="Coils"/>
    </source>
</evidence>
<keyword evidence="7" id="KW-1185">Reference proteome</keyword>
<evidence type="ECO:0000313" key="6">
    <source>
        <dbReference type="EMBL" id="KAK3918625.1"/>
    </source>
</evidence>
<dbReference type="AlphaFoldDB" id="A0AAE1HCB7"/>
<dbReference type="InterPro" id="IPR007052">
    <property type="entry name" value="CS_dom"/>
</dbReference>
<dbReference type="GO" id="GO:0000493">
    <property type="term" value="P:box H/ACA snoRNP assembly"/>
    <property type="evidence" value="ECO:0007669"/>
    <property type="project" value="InterPro"/>
</dbReference>
<dbReference type="Pfam" id="PF21413">
    <property type="entry name" value="SHQ1-like_CS"/>
    <property type="match status" value="1"/>
</dbReference>
<evidence type="ECO:0000259" key="5">
    <source>
        <dbReference type="PROSITE" id="PS51203"/>
    </source>
</evidence>
<dbReference type="InterPro" id="IPR048696">
    <property type="entry name" value="SHQ1-like_CS"/>
</dbReference>
<comment type="caution">
    <text evidence="6">The sequence shown here is derived from an EMBL/GenBank/DDBJ whole genome shotgun (WGS) entry which is preliminary data.</text>
</comment>
<feature type="compositionally biased region" description="Acidic residues" evidence="4">
    <location>
        <begin position="472"/>
        <end position="484"/>
    </location>
</feature>
<feature type="compositionally biased region" description="Basic and acidic residues" evidence="4">
    <location>
        <begin position="460"/>
        <end position="471"/>
    </location>
</feature>
<name>A0AAE1HCB7_9NEOP</name>
<sequence length="511" mass="57786">MITPRFKVEQTDADLIFTIHAPYASIAEAEIYADLDIFCFYASPYYLRLHLSGFIEETDASKGSYDADSGTFIISVQKVTKGEFFENLDFITSLLTPSNRKNHDIAKPVVEVIGTNAENDVKNSECSSDEDGSEWYIDQSPFVEPSEDFLFFAPHYGFANKISGAFQNFKTEFLEVIDLPHPDSTPLSKRSKLRLEREESDFSDDHYLADWAQPDYLESLLAFKCWWEKSSEVDFQDEEIDILKDLPKKEFLLHKREERLLLFSLIDILFGYAYNNRSTMGDDNVESAWTVNKLSGTLSWFESFLTLKAAAVVPVRRSLCYPLYRNWELATKVLGDVKCIVKLGKKHILKCLLEIYVLFNNSEPRYILNQLYIRDYIIWMQRVGESQIKSLSVAFDKVVLCKADVALDLEELENAADIVQKEEAAAAAVAAAFKEKSKLASHKAKEQASLCKNVAALSLSDEKSNETKLSSDSEDDSSSSDDSDTSSSSSTSDLDSDDLSDKEEGHNLKNT</sequence>
<dbReference type="GO" id="GO:0005737">
    <property type="term" value="C:cytoplasm"/>
    <property type="evidence" value="ECO:0007669"/>
    <property type="project" value="TreeGrafter"/>
</dbReference>
<reference evidence="6" key="1">
    <citation type="submission" date="2021-07" db="EMBL/GenBank/DDBJ databases">
        <authorList>
            <person name="Catto M.A."/>
            <person name="Jacobson A."/>
            <person name="Kennedy G."/>
            <person name="Labadie P."/>
            <person name="Hunt B.G."/>
            <person name="Srinivasan R."/>
        </authorList>
    </citation>
    <scope>NUCLEOTIDE SEQUENCE</scope>
    <source>
        <strain evidence="6">PL_HMW_Pooled</strain>
        <tissue evidence="6">Head</tissue>
    </source>
</reference>
<feature type="domain" description="CS" evidence="5">
    <location>
        <begin position="1"/>
        <end position="89"/>
    </location>
</feature>
<dbReference type="PANTHER" id="PTHR12967">
    <property type="entry name" value="PROTEIN SHQ1 HOMOLOG"/>
    <property type="match status" value="1"/>
</dbReference>
<dbReference type="InterPro" id="IPR008978">
    <property type="entry name" value="HSP20-like_chaperone"/>
</dbReference>
<evidence type="ECO:0000256" key="1">
    <source>
        <dbReference type="ARBA" id="ARBA00005607"/>
    </source>
</evidence>
<keyword evidence="3" id="KW-0175">Coiled coil</keyword>
<reference evidence="6" key="2">
    <citation type="journal article" date="2023" name="BMC Genomics">
        <title>Pest status, molecular evolution, and epigenetic factors derived from the genome assembly of Frankliniella fusca, a thysanopteran phytovirus vector.</title>
        <authorList>
            <person name="Catto M.A."/>
            <person name="Labadie P.E."/>
            <person name="Jacobson A.L."/>
            <person name="Kennedy G.G."/>
            <person name="Srinivasan R."/>
            <person name="Hunt B.G."/>
        </authorList>
    </citation>
    <scope>NUCLEOTIDE SEQUENCE</scope>
    <source>
        <strain evidence="6">PL_HMW_Pooled</strain>
    </source>
</reference>
<proteinExistence type="inferred from homology"/>
<dbReference type="InterPro" id="IPR039742">
    <property type="entry name" value="Shq1"/>
</dbReference>
<dbReference type="InterPro" id="IPR007009">
    <property type="entry name" value="Shq1_C"/>
</dbReference>
<feature type="region of interest" description="Disordered" evidence="4">
    <location>
        <begin position="460"/>
        <end position="511"/>
    </location>
</feature>
<evidence type="ECO:0000256" key="2">
    <source>
        <dbReference type="ARBA" id="ARBA00013750"/>
    </source>
</evidence>
<accession>A0AAE1HCB7</accession>
<dbReference type="EMBL" id="JAHWGI010000960">
    <property type="protein sequence ID" value="KAK3918625.1"/>
    <property type="molecule type" value="Genomic_DNA"/>
</dbReference>